<comment type="subcellular location">
    <subcellularLocation>
        <location evidence="1">Nucleus</location>
    </subcellularLocation>
</comment>
<keyword evidence="8" id="KW-1185">Reference proteome</keyword>
<keyword evidence="5" id="KW-0539">Nucleus</keyword>
<reference evidence="7 8" key="1">
    <citation type="submission" date="2024-03" db="EMBL/GenBank/DDBJ databases">
        <title>WGS assembly of Saponaria officinalis var. Norfolk2.</title>
        <authorList>
            <person name="Jenkins J."/>
            <person name="Shu S."/>
            <person name="Grimwood J."/>
            <person name="Barry K."/>
            <person name="Goodstein D."/>
            <person name="Schmutz J."/>
            <person name="Leebens-Mack J."/>
            <person name="Osbourn A."/>
        </authorList>
    </citation>
    <scope>NUCLEOTIDE SEQUENCE [LARGE SCALE GENOMIC DNA]</scope>
    <source>
        <strain evidence="8">cv. Norfolk2</strain>
        <strain evidence="7">JIC</strain>
        <tissue evidence="7">Leaf</tissue>
    </source>
</reference>
<protein>
    <recommendedName>
        <fullName evidence="6">AP2/ERF domain-containing protein</fullName>
    </recommendedName>
</protein>
<dbReference type="GO" id="GO:0003677">
    <property type="term" value="F:DNA binding"/>
    <property type="evidence" value="ECO:0007669"/>
    <property type="project" value="UniProtKB-KW"/>
</dbReference>
<dbReference type="CDD" id="cd00018">
    <property type="entry name" value="AP2"/>
    <property type="match status" value="1"/>
</dbReference>
<organism evidence="7 8">
    <name type="scientific">Saponaria officinalis</name>
    <name type="common">Common soapwort</name>
    <name type="synonym">Lychnis saponaria</name>
    <dbReference type="NCBI Taxonomy" id="3572"/>
    <lineage>
        <taxon>Eukaryota</taxon>
        <taxon>Viridiplantae</taxon>
        <taxon>Streptophyta</taxon>
        <taxon>Embryophyta</taxon>
        <taxon>Tracheophyta</taxon>
        <taxon>Spermatophyta</taxon>
        <taxon>Magnoliopsida</taxon>
        <taxon>eudicotyledons</taxon>
        <taxon>Gunneridae</taxon>
        <taxon>Pentapetalae</taxon>
        <taxon>Caryophyllales</taxon>
        <taxon>Caryophyllaceae</taxon>
        <taxon>Caryophylleae</taxon>
        <taxon>Saponaria</taxon>
    </lineage>
</organism>
<feature type="domain" description="AP2/ERF" evidence="6">
    <location>
        <begin position="92"/>
        <end position="157"/>
    </location>
</feature>
<evidence type="ECO:0000313" key="7">
    <source>
        <dbReference type="EMBL" id="KAK9676205.1"/>
    </source>
</evidence>
<keyword evidence="3" id="KW-0238">DNA-binding</keyword>
<evidence type="ECO:0000256" key="2">
    <source>
        <dbReference type="ARBA" id="ARBA00023015"/>
    </source>
</evidence>
<evidence type="ECO:0000256" key="4">
    <source>
        <dbReference type="ARBA" id="ARBA00023163"/>
    </source>
</evidence>
<name>A0AAW1HIG7_SAPOF</name>
<keyword evidence="2" id="KW-0805">Transcription regulation</keyword>
<dbReference type="InterPro" id="IPR016177">
    <property type="entry name" value="DNA-bd_dom_sf"/>
</dbReference>
<dbReference type="EMBL" id="JBDFQZ010000011">
    <property type="protein sequence ID" value="KAK9676205.1"/>
    <property type="molecule type" value="Genomic_DNA"/>
</dbReference>
<dbReference type="InterPro" id="IPR050913">
    <property type="entry name" value="AP2/ERF_ERF"/>
</dbReference>
<evidence type="ECO:0000256" key="5">
    <source>
        <dbReference type="ARBA" id="ARBA00023242"/>
    </source>
</evidence>
<evidence type="ECO:0000259" key="6">
    <source>
        <dbReference type="PROSITE" id="PS51032"/>
    </source>
</evidence>
<dbReference type="InterPro" id="IPR001471">
    <property type="entry name" value="AP2/ERF_dom"/>
</dbReference>
<evidence type="ECO:0000313" key="8">
    <source>
        <dbReference type="Proteomes" id="UP001443914"/>
    </source>
</evidence>
<dbReference type="Gene3D" id="3.30.730.10">
    <property type="entry name" value="AP2/ERF domain"/>
    <property type="match status" value="3"/>
</dbReference>
<proteinExistence type="predicted"/>
<dbReference type="GO" id="GO:0005634">
    <property type="term" value="C:nucleus"/>
    <property type="evidence" value="ECO:0007669"/>
    <property type="project" value="UniProtKB-SubCell"/>
</dbReference>
<gene>
    <name evidence="7" type="ORF">RND81_11G061200</name>
</gene>
<dbReference type="SMART" id="SM00380">
    <property type="entry name" value="AP2"/>
    <property type="match status" value="2"/>
</dbReference>
<dbReference type="GO" id="GO:0003700">
    <property type="term" value="F:DNA-binding transcription factor activity"/>
    <property type="evidence" value="ECO:0007669"/>
    <property type="project" value="InterPro"/>
</dbReference>
<comment type="caution">
    <text evidence="7">The sequence shown here is derived from an EMBL/GenBank/DDBJ whole genome shotgun (WGS) entry which is preliminary data.</text>
</comment>
<dbReference type="InterPro" id="IPR036955">
    <property type="entry name" value="AP2/ERF_dom_sf"/>
</dbReference>
<dbReference type="PANTHER" id="PTHR31194:SF189">
    <property type="entry name" value="AP2_ERF DOMAIN-CONTAINING PROTEIN"/>
    <property type="match status" value="1"/>
</dbReference>
<evidence type="ECO:0000256" key="3">
    <source>
        <dbReference type="ARBA" id="ARBA00023125"/>
    </source>
</evidence>
<dbReference type="PROSITE" id="PS51032">
    <property type="entry name" value="AP2_ERF"/>
    <property type="match status" value="2"/>
</dbReference>
<dbReference type="EMBL" id="JBDFQZ010000011">
    <property type="protein sequence ID" value="KAK9676204.1"/>
    <property type="molecule type" value="Genomic_DNA"/>
</dbReference>
<evidence type="ECO:0000256" key="1">
    <source>
        <dbReference type="ARBA" id="ARBA00004123"/>
    </source>
</evidence>
<dbReference type="AlphaFoldDB" id="A0AAW1HIG7"/>
<sequence>MMKVVECEGSCDGKEVENCDGVSEVKKKFVGVSKNGNKWRARVRDPKLKCDVSLGRYSTPEEAAVAVKRKKLEFEEIYKGEDCLGMKKFTGYFNGVKLPCGVRRENGRWRVQVWHPKLKRHISGGSYKTCEEAAIVAEMKRAEFRDLQEPKKRAEFRDLEERENEVARKSESLQEQTGVVKVPRGVRRIQSGKWVARIRDPIARTRIWLGTYNTVDEAIRAFNQEKDLLAAEMTKADCDGSEFTYTDKPGSINNAVRGDDENLNSASLDFDRAVSLGFIDEYGQLQGEFSKFDEPMWCAADEDGIAPMKLLN</sequence>
<feature type="domain" description="AP2/ERF" evidence="6">
    <location>
        <begin position="182"/>
        <end position="223"/>
    </location>
</feature>
<dbReference type="PANTHER" id="PTHR31194">
    <property type="entry name" value="SHN SHINE , DNA BINDING / TRANSCRIPTION FACTOR"/>
    <property type="match status" value="1"/>
</dbReference>
<dbReference type="SUPFAM" id="SSF54171">
    <property type="entry name" value="DNA-binding domain"/>
    <property type="match status" value="2"/>
</dbReference>
<accession>A0AAW1HIG7</accession>
<keyword evidence="4" id="KW-0804">Transcription</keyword>
<dbReference type="Proteomes" id="UP001443914">
    <property type="component" value="Unassembled WGS sequence"/>
</dbReference>